<dbReference type="InterPro" id="IPR036322">
    <property type="entry name" value="WD40_repeat_dom_sf"/>
</dbReference>
<feature type="compositionally biased region" description="Basic and acidic residues" evidence="1">
    <location>
        <begin position="990"/>
        <end position="999"/>
    </location>
</feature>
<evidence type="ECO:0000313" key="5">
    <source>
        <dbReference type="Proteomes" id="UP000606786"/>
    </source>
</evidence>
<feature type="region of interest" description="Disordered" evidence="1">
    <location>
        <begin position="787"/>
        <end position="830"/>
    </location>
</feature>
<dbReference type="OrthoDB" id="2162425at2759"/>
<name>A0A811V846_CERCA</name>
<evidence type="ECO:0000313" key="4">
    <source>
        <dbReference type="EMBL" id="CAD7011596.1"/>
    </source>
</evidence>
<keyword evidence="5" id="KW-1185">Reference proteome</keyword>
<dbReference type="GO" id="GO:0006826">
    <property type="term" value="P:iron ion transport"/>
    <property type="evidence" value="ECO:0007669"/>
    <property type="project" value="TreeGrafter"/>
</dbReference>
<dbReference type="GO" id="GO:0005615">
    <property type="term" value="C:extracellular space"/>
    <property type="evidence" value="ECO:0007669"/>
    <property type="project" value="TreeGrafter"/>
</dbReference>
<dbReference type="GO" id="GO:0005769">
    <property type="term" value="C:early endosome"/>
    <property type="evidence" value="ECO:0007669"/>
    <property type="project" value="TreeGrafter"/>
</dbReference>
<dbReference type="InterPro" id="IPR001156">
    <property type="entry name" value="Transferrin-like_dom"/>
</dbReference>
<dbReference type="PANTHER" id="PTHR11485:SF54">
    <property type="entry name" value="TRANSFERRIN"/>
    <property type="match status" value="1"/>
</dbReference>
<dbReference type="CDD" id="cd13529">
    <property type="entry name" value="PBP2_transferrin"/>
    <property type="match status" value="2"/>
</dbReference>
<dbReference type="PROSITE" id="PS51408">
    <property type="entry name" value="TRANSFERRIN_LIKE_4"/>
    <property type="match status" value="2"/>
</dbReference>
<comment type="caution">
    <text evidence="4">The sequence shown here is derived from an EMBL/GenBank/DDBJ whole genome shotgun (WGS) entry which is preliminary data.</text>
</comment>
<feature type="signal peptide" evidence="2">
    <location>
        <begin position="1"/>
        <end position="27"/>
    </location>
</feature>
<dbReference type="SMART" id="SM00094">
    <property type="entry name" value="TR_FER"/>
    <property type="match status" value="1"/>
</dbReference>
<evidence type="ECO:0000256" key="1">
    <source>
        <dbReference type="SAM" id="MobiDB-lite"/>
    </source>
</evidence>
<dbReference type="InterPro" id="IPR015943">
    <property type="entry name" value="WD40/YVTN_repeat-like_dom_sf"/>
</dbReference>
<dbReference type="SUPFAM" id="SSF53850">
    <property type="entry name" value="Periplasmic binding protein-like II"/>
    <property type="match status" value="2"/>
</dbReference>
<dbReference type="SUPFAM" id="SSF50978">
    <property type="entry name" value="WD40 repeat-like"/>
    <property type="match status" value="1"/>
</dbReference>
<sequence>MYAIKCWNTYIIFLLAILSTLNAKTYAEGFDDGKLRVCIVESRGTYRKTPKFCPLLEATSNIECVIGVDRLDCVRRIHKGTAHFGVLSAEELIAARWASMEILVTSEMRSHDAHFEYEIVAVVDNEANIHTAHDLRGAKLCHPGYGLGNHWTDVLANYFESTLISKSCNPEISLVEDRISASAKYFGPSCKAGPWVPNPTEDRRLKDRYPSLCQLCYDSYRCDIGDKHWGRRGALYCLTNGVGNVAWARLDDVRSHFGLTGLPPQANPSEYSYLCADGHLQPITTEHPCVWAAKPWPVIAARRSHAAQIQNLVAGLNHNEPNSWQNALLSLLENYHVEIVTLDNVIPIDDYLDQAPAFQSAYSFPECNPPRSIVFCTTSIIQHIKCSWLQEASQVYGVEPNLQCVRSESTDSCMDDIKYKSADVVLVDHENRIKAQRDYNLVPILYEYAQDMHERYVIIAVVHKDSKFKSFEDLEGAKACLSSFEGPTHLSVQETIVNVTQRMTSLQSYFHRDSCTWHPQAHRSCPDSYRGDEGALRCLAEGGEVAFLSSAVYKNYTVGNLTAKWVRDTGHKSFRVLCPYGANERHSKFEYCYMHWTTRGHLMTHNNSLTRNNEIYNSLRDIDQLFGKSYRPETRPFTMYGVFDKRNNVMFRDKTDGLRGLSDLKTDNSKRIMEDIFEKYVQNLYVDPNSSQTLTGANSTTVSNRYAFVSVAPNCPNICLWMIEETERKSLSIVIARYNEISTTKEARSEENASNNFALVVCSYSGNTMYGLYIVYGDRDGPVGVKTTTTATAKGTSKSSNPTKGASGSSTSSTVQRKTTTTGSTAATANRALDETKLKLKNTATTRRKEIVTTVSKNPIQSDVVKPSQNTVTRKTTTITTGRTATTTKAAHSQVLPTATTRRTVPATTRRSAITEQPIRAKHNRDVANAVKKKPTNAIKPNAVLDTYHSVTVASPPPQRKEIRAEPAHENVPPSKTERNGATESTDDDAVSKNLEEHPKRVRTHSLKEEDIVVLRSDSAKRRIEQQILADGAIAKETNYLKLDTDEVITHSGVVKEPVAFEVAFEEPASSKSRAKSRDPSVIRSKARIAEVTKEPEVDNYSDDFESYESDFETSSSTQNNSVADSESDTSPNSTDDGENSKSITATTSDEDETGSNHEAAVNDTDCEEESELTQFPVTVIQRDKEYERKLDSGNYEMNSRKHPKLAELTTQINEKHFDSMDTSYSVASTDQLDSGISSYAHAHSTPGEVDKYGGIVCTYGGYAHFNTRPILRKRGIELMNKIQFDTLTFSLFELKPISYDVYMQTYGTLNTTQCSTQTNDNRMSSECQTDSYDMRTMWTQHPPQYDLQTVQKFGTGIHGALAIQNCCGESPMEEYKPTPSTDKYDISLQKLEVFRQNNNDRLVSEQLKGLHKPLDFERLNSFLLRSAVLMSKVLNSAQDSRQEARLHKLTPNQHSLQEVSEGYMRLETKLLNALRVVRVFASARHELIITVHTSTPDADVYRADFSHLLMVWSTSDGTKPLRLLSTWSEVCRVEICHDSADIVVCGLHDGSIAMWDLRETYSFCSKLDGYLTHFAATQSVVPVWSPSADSSQRLSDLGAVVDVRSFRTPQKVLALGTYRSIQFAALNDSGILSSWTLVEACTKQREFATTLPTDTHRTRKRNTVTPSSIRFEYSSPWARVKLIQSAICDLREYLERGLRRTQTQFEMTKQLFQKEIYSDEVLRELHGTKSAQQQRQQLQGLRFTGIDTGSERIYVCTNRNFVLACSKSLKVERFRKININESELLFATALQVLTNEHFLAVGLSNGSVMIVNCNQQKVTQQQRNITGGGRLETASSMSNSTMSKLNTPATPDIDPITGKSCAIQNIILNERRQLSTADDNNTFPSEYEMRPSTAACIALINNQKRPFELRIYDQQIILSGSALRKDLVQSLALSSDGWRLFALVNGRIRTYDFYLDREIDGHSVEENPYEQRVMDIAVAKSSQTANHLIVLDEENDVEVHLLKQ</sequence>
<gene>
    <name evidence="4" type="ORF">CCAP1982_LOCUS19685</name>
</gene>
<reference evidence="4" key="1">
    <citation type="submission" date="2020-11" db="EMBL/GenBank/DDBJ databases">
        <authorList>
            <person name="Whitehead M."/>
        </authorList>
    </citation>
    <scope>NUCLEOTIDE SEQUENCE</scope>
    <source>
        <strain evidence="4">EGII</strain>
    </source>
</reference>
<dbReference type="Pfam" id="PF00405">
    <property type="entry name" value="Transferrin"/>
    <property type="match status" value="3"/>
</dbReference>
<accession>A0A811V846</accession>
<feature type="compositionally biased region" description="Basic and acidic residues" evidence="1">
    <location>
        <begin position="959"/>
        <end position="969"/>
    </location>
</feature>
<dbReference type="GO" id="GO:0055037">
    <property type="term" value="C:recycling endosome"/>
    <property type="evidence" value="ECO:0007669"/>
    <property type="project" value="TreeGrafter"/>
</dbReference>
<dbReference type="PANTHER" id="PTHR11485">
    <property type="entry name" value="TRANSFERRIN"/>
    <property type="match status" value="1"/>
</dbReference>
<feature type="domain" description="Transferrin-like" evidence="3">
    <location>
        <begin position="35"/>
        <end position="363"/>
    </location>
</feature>
<proteinExistence type="predicted"/>
<evidence type="ECO:0000256" key="2">
    <source>
        <dbReference type="SAM" id="SignalP"/>
    </source>
</evidence>
<feature type="domain" description="Transferrin-like" evidence="3">
    <location>
        <begin position="373"/>
        <end position="677"/>
    </location>
</feature>
<dbReference type="PRINTS" id="PR00422">
    <property type="entry name" value="TRANSFERRIN"/>
</dbReference>
<feature type="compositionally biased region" description="Polar residues" evidence="1">
    <location>
        <begin position="1113"/>
        <end position="1148"/>
    </location>
</feature>
<feature type="chain" id="PRO_5032492979" evidence="2">
    <location>
        <begin position="28"/>
        <end position="2005"/>
    </location>
</feature>
<dbReference type="GO" id="GO:0005886">
    <property type="term" value="C:plasma membrane"/>
    <property type="evidence" value="ECO:0007669"/>
    <property type="project" value="TreeGrafter"/>
</dbReference>
<dbReference type="EMBL" id="CAJHJT010000056">
    <property type="protein sequence ID" value="CAD7011596.1"/>
    <property type="molecule type" value="Genomic_DNA"/>
</dbReference>
<dbReference type="Gene3D" id="2.130.10.10">
    <property type="entry name" value="YVTN repeat-like/Quinoprotein amine dehydrogenase"/>
    <property type="match status" value="1"/>
</dbReference>
<dbReference type="Gene3D" id="3.40.190.10">
    <property type="entry name" value="Periplasmic binding protein-like II"/>
    <property type="match status" value="3"/>
</dbReference>
<dbReference type="Proteomes" id="UP000606786">
    <property type="component" value="Unassembled WGS sequence"/>
</dbReference>
<evidence type="ECO:0000259" key="3">
    <source>
        <dbReference type="PROSITE" id="PS51408"/>
    </source>
</evidence>
<feature type="compositionally biased region" description="Low complexity" evidence="1">
    <location>
        <begin position="787"/>
        <end position="829"/>
    </location>
</feature>
<protein>
    <submittedName>
        <fullName evidence="4">(Mediterranean fruit fly) hypothetical protein</fullName>
    </submittedName>
</protein>
<feature type="region of interest" description="Disordered" evidence="1">
    <location>
        <begin position="1108"/>
        <end position="1180"/>
    </location>
</feature>
<feature type="region of interest" description="Disordered" evidence="1">
    <location>
        <begin position="954"/>
        <end position="1004"/>
    </location>
</feature>
<organism evidence="4 5">
    <name type="scientific">Ceratitis capitata</name>
    <name type="common">Mediterranean fruit fly</name>
    <name type="synonym">Tephritis capitata</name>
    <dbReference type="NCBI Taxonomy" id="7213"/>
    <lineage>
        <taxon>Eukaryota</taxon>
        <taxon>Metazoa</taxon>
        <taxon>Ecdysozoa</taxon>
        <taxon>Arthropoda</taxon>
        <taxon>Hexapoda</taxon>
        <taxon>Insecta</taxon>
        <taxon>Pterygota</taxon>
        <taxon>Neoptera</taxon>
        <taxon>Endopterygota</taxon>
        <taxon>Diptera</taxon>
        <taxon>Brachycera</taxon>
        <taxon>Muscomorpha</taxon>
        <taxon>Tephritoidea</taxon>
        <taxon>Tephritidae</taxon>
        <taxon>Ceratitis</taxon>
        <taxon>Ceratitis</taxon>
    </lineage>
</organism>
<keyword evidence="2" id="KW-0732">Signal</keyword>